<dbReference type="Gene3D" id="3.90.76.10">
    <property type="entry name" value="Dipeptide-binding Protein, Domain 1"/>
    <property type="match status" value="1"/>
</dbReference>
<dbReference type="GO" id="GO:1904680">
    <property type="term" value="F:peptide transmembrane transporter activity"/>
    <property type="evidence" value="ECO:0007669"/>
    <property type="project" value="TreeGrafter"/>
</dbReference>
<dbReference type="PIRSF" id="PIRSF002741">
    <property type="entry name" value="MppA"/>
    <property type="match status" value="1"/>
</dbReference>
<protein>
    <submittedName>
        <fullName evidence="6">Peptide/nickel transport system substrate-binding protein</fullName>
    </submittedName>
</protein>
<evidence type="ECO:0000256" key="2">
    <source>
        <dbReference type="ARBA" id="ARBA00022448"/>
    </source>
</evidence>
<organism evidence="6 7">
    <name type="scientific">Maridesulfovibrio ferrireducens</name>
    <dbReference type="NCBI Taxonomy" id="246191"/>
    <lineage>
        <taxon>Bacteria</taxon>
        <taxon>Pseudomonadati</taxon>
        <taxon>Thermodesulfobacteriota</taxon>
        <taxon>Desulfovibrionia</taxon>
        <taxon>Desulfovibrionales</taxon>
        <taxon>Desulfovibrionaceae</taxon>
        <taxon>Maridesulfovibrio</taxon>
    </lineage>
</organism>
<dbReference type="Pfam" id="PF00496">
    <property type="entry name" value="SBP_bac_5"/>
    <property type="match status" value="1"/>
</dbReference>
<dbReference type="InterPro" id="IPR030678">
    <property type="entry name" value="Peptide/Ni-bd"/>
</dbReference>
<dbReference type="GO" id="GO:0030288">
    <property type="term" value="C:outer membrane-bounded periplasmic space"/>
    <property type="evidence" value="ECO:0007669"/>
    <property type="project" value="UniProtKB-ARBA"/>
</dbReference>
<dbReference type="InterPro" id="IPR039424">
    <property type="entry name" value="SBP_5"/>
</dbReference>
<dbReference type="Gene3D" id="3.10.105.10">
    <property type="entry name" value="Dipeptide-binding Protein, Domain 3"/>
    <property type="match status" value="1"/>
</dbReference>
<dbReference type="CDD" id="cd08498">
    <property type="entry name" value="PBP2_NikA_DppA_OppA_like_2"/>
    <property type="match status" value="1"/>
</dbReference>
<dbReference type="RefSeq" id="WP_092162520.1">
    <property type="nucleotide sequence ID" value="NZ_FNGA01000005.1"/>
</dbReference>
<dbReference type="PANTHER" id="PTHR30290:SF9">
    <property type="entry name" value="OLIGOPEPTIDE-BINDING PROTEIN APPA"/>
    <property type="match status" value="1"/>
</dbReference>
<proteinExistence type="inferred from homology"/>
<feature type="signal peptide" evidence="4">
    <location>
        <begin position="1"/>
        <end position="24"/>
    </location>
</feature>
<keyword evidence="3 4" id="KW-0732">Signal</keyword>
<dbReference type="GO" id="GO:0043190">
    <property type="term" value="C:ATP-binding cassette (ABC) transporter complex"/>
    <property type="evidence" value="ECO:0007669"/>
    <property type="project" value="InterPro"/>
</dbReference>
<evidence type="ECO:0000256" key="3">
    <source>
        <dbReference type="ARBA" id="ARBA00022729"/>
    </source>
</evidence>
<feature type="domain" description="Solute-binding protein family 5" evidence="5">
    <location>
        <begin position="67"/>
        <end position="437"/>
    </location>
</feature>
<dbReference type="STRING" id="246191.SAMN05660337_2990"/>
<evidence type="ECO:0000256" key="1">
    <source>
        <dbReference type="ARBA" id="ARBA00005695"/>
    </source>
</evidence>
<dbReference type="EMBL" id="FNGA01000005">
    <property type="protein sequence ID" value="SDL46268.1"/>
    <property type="molecule type" value="Genomic_DNA"/>
</dbReference>
<dbReference type="OrthoDB" id="5469165at2"/>
<evidence type="ECO:0000313" key="6">
    <source>
        <dbReference type="EMBL" id="SDL46268.1"/>
    </source>
</evidence>
<dbReference type="GO" id="GO:0015833">
    <property type="term" value="P:peptide transport"/>
    <property type="evidence" value="ECO:0007669"/>
    <property type="project" value="TreeGrafter"/>
</dbReference>
<evidence type="ECO:0000256" key="4">
    <source>
        <dbReference type="SAM" id="SignalP"/>
    </source>
</evidence>
<feature type="chain" id="PRO_5011518258" evidence="4">
    <location>
        <begin position="25"/>
        <end position="523"/>
    </location>
</feature>
<reference evidence="7" key="1">
    <citation type="submission" date="2016-10" db="EMBL/GenBank/DDBJ databases">
        <authorList>
            <person name="Varghese N."/>
            <person name="Submissions S."/>
        </authorList>
    </citation>
    <scope>NUCLEOTIDE SEQUENCE [LARGE SCALE GENOMIC DNA]</scope>
    <source>
        <strain evidence="7">DSM 16995</strain>
    </source>
</reference>
<gene>
    <name evidence="6" type="ORF">SAMN05660337_2990</name>
</gene>
<accession>A0A1G9K915</accession>
<dbReference type="PANTHER" id="PTHR30290">
    <property type="entry name" value="PERIPLASMIC BINDING COMPONENT OF ABC TRANSPORTER"/>
    <property type="match status" value="1"/>
</dbReference>
<dbReference type="Gene3D" id="3.40.190.10">
    <property type="entry name" value="Periplasmic binding protein-like II"/>
    <property type="match status" value="1"/>
</dbReference>
<keyword evidence="2" id="KW-0813">Transport</keyword>
<keyword evidence="7" id="KW-1185">Reference proteome</keyword>
<dbReference type="InterPro" id="IPR000914">
    <property type="entry name" value="SBP_5_dom"/>
</dbReference>
<evidence type="ECO:0000313" key="7">
    <source>
        <dbReference type="Proteomes" id="UP000199053"/>
    </source>
</evidence>
<comment type="similarity">
    <text evidence="1">Belongs to the bacterial solute-binding protein 5 family.</text>
</comment>
<sequence length="523" mass="57614">MRKKLLLTFAIVVCFALGATVAQAKTLTLGLKGEPTSLDPHFHNVSANNMQALYIFDKLIRQDNRQKLQPGLAESWAPISETVWEFKLRKGVKFHDGSPFTAEDVKFTLERIPNVPNSPSSFSGFVNEIKTIDIVDANTIRLTTEKPSPLLPRQLAAFTIISKKNAEGASTADFNSGKAAIGTGPYALVKWERGDKIIYKRNDAYWGEKLPWDEIIVRPITNDGTRVAALKSGDVDLINFVPPADIDHLGKESKIHLSESPSTRLIYLHLDSDRDDSPTVTGNNGEKIKNPLKDPRVRKAISKAINRRAIAARIMDGLAVPASQMVPDGYEGTSTRLKPEAYDPKGAKKLLELAGYPEGFKIIINGPNDRYVNDSDIAQAIAQMLTKVGIKTEVSTMPKSVYFGRASKLEFSLMLVGWATDTGEQSNCLASLLHTYDADKGFGASNRGRYSNPQLDSMLEEALVTVDQDKHNDLIIKATEIGISDTGIVPIHYQVNVWGMKKGLDYNGRTDGYTIPREIISGK</sequence>
<evidence type="ECO:0000259" key="5">
    <source>
        <dbReference type="Pfam" id="PF00496"/>
    </source>
</evidence>
<dbReference type="AlphaFoldDB" id="A0A1G9K915"/>
<dbReference type="SUPFAM" id="SSF53850">
    <property type="entry name" value="Periplasmic binding protein-like II"/>
    <property type="match status" value="1"/>
</dbReference>
<dbReference type="Proteomes" id="UP000199053">
    <property type="component" value="Unassembled WGS sequence"/>
</dbReference>
<name>A0A1G9K915_9BACT</name>